<evidence type="ECO:0000313" key="4">
    <source>
        <dbReference type="Proteomes" id="UP000324974"/>
    </source>
</evidence>
<dbReference type="InterPro" id="IPR011335">
    <property type="entry name" value="Restrct_endonuc-II-like"/>
</dbReference>
<dbReference type="PANTHER" id="PTHR35400:SF3">
    <property type="entry name" value="SLL1072 PROTEIN"/>
    <property type="match status" value="1"/>
</dbReference>
<dbReference type="Gene3D" id="3.90.1570.10">
    <property type="entry name" value="tt1808, chain A"/>
    <property type="match status" value="1"/>
</dbReference>
<dbReference type="PANTHER" id="PTHR35400">
    <property type="entry name" value="SLR1083 PROTEIN"/>
    <property type="match status" value="1"/>
</dbReference>
<evidence type="ECO:0000313" key="3">
    <source>
        <dbReference type="EMBL" id="QEL14701.1"/>
    </source>
</evidence>
<evidence type="ECO:0000256" key="1">
    <source>
        <dbReference type="SAM" id="MobiDB-lite"/>
    </source>
</evidence>
<dbReference type="Proteomes" id="UP000324974">
    <property type="component" value="Chromosome"/>
</dbReference>
<dbReference type="EMBL" id="CP042425">
    <property type="protein sequence ID" value="QEL14701.1"/>
    <property type="molecule type" value="Genomic_DNA"/>
</dbReference>
<keyword evidence="3" id="KW-0378">Hydrolase</keyword>
<dbReference type="CDD" id="cd06260">
    <property type="entry name" value="DUF820-like"/>
    <property type="match status" value="1"/>
</dbReference>
<evidence type="ECO:0000259" key="2">
    <source>
        <dbReference type="Pfam" id="PF05685"/>
    </source>
</evidence>
<keyword evidence="3" id="KW-0540">Nuclease</keyword>
<feature type="region of interest" description="Disordered" evidence="1">
    <location>
        <begin position="1"/>
        <end position="24"/>
    </location>
</feature>
<proteinExistence type="predicted"/>
<gene>
    <name evidence="3" type="ORF">PX52LOC_01594</name>
</gene>
<sequence>MSPAVATPPQTPPPKATVPVSTTPASITPPPLCLSTGPQLHALTVKQYHQMIDAGVFSEDERVELLNGLLVRKMTIKPPHATALGLLLDALRLSLPAGWRVRVQDPIELDVSEPEPDAAVVRGDARTFAARHPRPAEIGLVVEVADRSLAYDRGEKLRAYAANNVSLYWIVNLVDNRVEVYSQPSGPTAVPSFGSVQTYAPGQSVPLTLDGTAVATIAVADVLP</sequence>
<protein>
    <submittedName>
        <fullName evidence="3">Uma2 family endonuclease</fullName>
    </submittedName>
</protein>
<dbReference type="KEGG" id="lrs:PX52LOC_01594"/>
<name>A0A5C1A6B7_9BACT</name>
<accession>A0A5C1A6B7</accession>
<dbReference type="GO" id="GO:0004519">
    <property type="term" value="F:endonuclease activity"/>
    <property type="evidence" value="ECO:0007669"/>
    <property type="project" value="UniProtKB-KW"/>
</dbReference>
<dbReference type="Pfam" id="PF05685">
    <property type="entry name" value="Uma2"/>
    <property type="match status" value="1"/>
</dbReference>
<dbReference type="RefSeq" id="WP_149109576.1">
    <property type="nucleotide sequence ID" value="NZ_CP042425.1"/>
</dbReference>
<keyword evidence="3" id="KW-0255">Endonuclease</keyword>
<dbReference type="SUPFAM" id="SSF52980">
    <property type="entry name" value="Restriction endonuclease-like"/>
    <property type="match status" value="1"/>
</dbReference>
<organism evidence="3 4">
    <name type="scientific">Limnoglobus roseus</name>
    <dbReference type="NCBI Taxonomy" id="2598579"/>
    <lineage>
        <taxon>Bacteria</taxon>
        <taxon>Pseudomonadati</taxon>
        <taxon>Planctomycetota</taxon>
        <taxon>Planctomycetia</taxon>
        <taxon>Gemmatales</taxon>
        <taxon>Gemmataceae</taxon>
        <taxon>Limnoglobus</taxon>
    </lineage>
</organism>
<dbReference type="OrthoDB" id="9789502at2"/>
<dbReference type="AlphaFoldDB" id="A0A5C1A6B7"/>
<dbReference type="InterPro" id="IPR012296">
    <property type="entry name" value="Nuclease_put_TT1808"/>
</dbReference>
<keyword evidence="4" id="KW-1185">Reference proteome</keyword>
<dbReference type="InterPro" id="IPR008538">
    <property type="entry name" value="Uma2"/>
</dbReference>
<feature type="domain" description="Putative restriction endonuclease" evidence="2">
    <location>
        <begin position="46"/>
        <end position="186"/>
    </location>
</feature>
<reference evidence="4" key="1">
    <citation type="submission" date="2019-08" db="EMBL/GenBank/DDBJ databases">
        <title>Limnoglobus roseus gen. nov., sp. nov., a novel freshwater planctomycete with a giant genome from the family Gemmataceae.</title>
        <authorList>
            <person name="Kulichevskaya I.S."/>
            <person name="Naumoff D.G."/>
            <person name="Miroshnikov K."/>
            <person name="Ivanova A."/>
            <person name="Philippov D.A."/>
            <person name="Hakobyan A."/>
            <person name="Rijpstra I.C."/>
            <person name="Sinninghe Damste J.S."/>
            <person name="Liesack W."/>
            <person name="Dedysh S.N."/>
        </authorList>
    </citation>
    <scope>NUCLEOTIDE SEQUENCE [LARGE SCALE GENOMIC DNA]</scope>
    <source>
        <strain evidence="4">PX52</strain>
    </source>
</reference>